<evidence type="ECO:0000256" key="5">
    <source>
        <dbReference type="PIRSR" id="PIRSR600760-2"/>
    </source>
</evidence>
<dbReference type="InterPro" id="IPR006240">
    <property type="entry name" value="CysQ"/>
</dbReference>
<proteinExistence type="inferred from homology"/>
<keyword evidence="4" id="KW-0378">Hydrolase</keyword>
<evidence type="ECO:0000256" key="3">
    <source>
        <dbReference type="ARBA" id="ARBA00022842"/>
    </source>
</evidence>
<comment type="function">
    <text evidence="4">Converts adenosine-3',5'-bisphosphate (PAP) to AMP.</text>
</comment>
<keyword evidence="3 4" id="KW-0460">Magnesium</keyword>
<feature type="binding site" evidence="4">
    <location>
        <begin position="95"/>
        <end position="98"/>
    </location>
    <ligand>
        <name>substrate</name>
    </ligand>
</feature>
<comment type="cofactor">
    <cofactor evidence="4 5">
        <name>Mg(2+)</name>
        <dbReference type="ChEBI" id="CHEBI:18420"/>
    </cofactor>
</comment>
<dbReference type="Gene3D" id="3.30.540.10">
    <property type="entry name" value="Fructose-1,6-Bisphosphatase, subunit A, domain 1"/>
    <property type="match status" value="1"/>
</dbReference>
<dbReference type="GO" id="GO:0000103">
    <property type="term" value="P:sulfate assimilation"/>
    <property type="evidence" value="ECO:0007669"/>
    <property type="project" value="TreeGrafter"/>
</dbReference>
<feature type="binding site" evidence="4">
    <location>
        <position position="93"/>
    </location>
    <ligand>
        <name>Mg(2+)</name>
        <dbReference type="ChEBI" id="CHEBI:18420"/>
        <label>1</label>
    </ligand>
</feature>
<protein>
    <recommendedName>
        <fullName evidence="4">3'(2'),5'-bisphosphate nucleotidase CysQ</fullName>
        <ecNumber evidence="4">3.1.3.7</ecNumber>
    </recommendedName>
    <alternativeName>
        <fullName evidence="4">3'(2'),5-bisphosphonucleoside 3'(2')-phosphohydrolase</fullName>
    </alternativeName>
    <alternativeName>
        <fullName evidence="4">3'-phosphoadenosine 5'-phosphate phosphatase</fullName>
        <shortName evidence="4">PAP phosphatase</shortName>
    </alternativeName>
</protein>
<feature type="binding site" evidence="4">
    <location>
        <position position="73"/>
    </location>
    <ligand>
        <name>substrate</name>
    </ligand>
</feature>
<feature type="binding site" evidence="5">
    <location>
        <position position="95"/>
    </location>
    <ligand>
        <name>Mg(2+)</name>
        <dbReference type="ChEBI" id="CHEBI:18420"/>
        <label>1</label>
        <note>catalytic</note>
    </ligand>
</feature>
<accession>A0A1G6MMV4</accession>
<dbReference type="SUPFAM" id="SSF56655">
    <property type="entry name" value="Carbohydrate phosphatase"/>
    <property type="match status" value="1"/>
</dbReference>
<name>A0A1G6MMV4_9SPHI</name>
<dbReference type="InterPro" id="IPR000760">
    <property type="entry name" value="Inositol_monophosphatase-like"/>
</dbReference>
<evidence type="ECO:0000256" key="2">
    <source>
        <dbReference type="ARBA" id="ARBA00022723"/>
    </source>
</evidence>
<dbReference type="GO" id="GO:0050427">
    <property type="term" value="P:3'-phosphoadenosine 5'-phosphosulfate metabolic process"/>
    <property type="evidence" value="ECO:0007669"/>
    <property type="project" value="TreeGrafter"/>
</dbReference>
<feature type="binding site" evidence="4">
    <location>
        <position position="217"/>
    </location>
    <ligand>
        <name>substrate</name>
    </ligand>
</feature>
<comment type="subcellular location">
    <subcellularLocation>
        <location evidence="4">Cell membrane</location>
        <topology evidence="4">Peripheral membrane protein</topology>
        <orientation evidence="4">Cytoplasmic side</orientation>
    </subcellularLocation>
</comment>
<comment type="similarity">
    <text evidence="4">Belongs to the inositol monophosphatase superfamily. CysQ family.</text>
</comment>
<dbReference type="Gene3D" id="3.40.190.80">
    <property type="match status" value="1"/>
</dbReference>
<dbReference type="PROSITE" id="PS00629">
    <property type="entry name" value="IMP_1"/>
    <property type="match status" value="1"/>
</dbReference>
<dbReference type="PRINTS" id="PR00377">
    <property type="entry name" value="IMPHPHTASES"/>
</dbReference>
<dbReference type="PANTHER" id="PTHR43028">
    <property type="entry name" value="3'(2'),5'-BISPHOSPHATE NUCLEOTIDASE 1"/>
    <property type="match status" value="1"/>
</dbReference>
<feature type="binding site" evidence="4">
    <location>
        <position position="217"/>
    </location>
    <ligand>
        <name>Mg(2+)</name>
        <dbReference type="ChEBI" id="CHEBI:18420"/>
        <label>2</label>
    </ligand>
</feature>
<feature type="binding site" evidence="4">
    <location>
        <position position="73"/>
    </location>
    <ligand>
        <name>Mg(2+)</name>
        <dbReference type="ChEBI" id="CHEBI:18420"/>
        <label>1</label>
    </ligand>
</feature>
<keyword evidence="2 4" id="KW-0479">Metal-binding</keyword>
<dbReference type="Pfam" id="PF00459">
    <property type="entry name" value="Inositol_P"/>
    <property type="match status" value="1"/>
</dbReference>
<feature type="binding site" evidence="4">
    <location>
        <position position="96"/>
    </location>
    <ligand>
        <name>Mg(2+)</name>
        <dbReference type="ChEBI" id="CHEBI:18420"/>
        <label>2</label>
    </ligand>
</feature>
<sequence length="257" mass="28001">MQSNISESIDIQAILDIAVAAGEAILTVYNREEGFEVETKSDASPLTIADKMANDIICAGLKKLYPAIPIISEEGKSIAYEDRKDYNYFWCVDPLDGTKEFIKKNGEFTVNIALIKAETPVLGVIYVPVQGKLYYGSETIGSWKQLPGEAPQQIKAVNTSSWTAAVSRSHADGKEKEILSQYPVTNAIAVGSSLKFCLLAEGKAQIYLRTGPTMEWDTAAGHAIILFSGCSITTLSGKPMLYNKESLLNEGFLCKVD</sequence>
<keyword evidence="4" id="KW-0472">Membrane</keyword>
<evidence type="ECO:0000313" key="7">
    <source>
        <dbReference type="Proteomes" id="UP000199455"/>
    </source>
</evidence>
<dbReference type="GO" id="GO:0008441">
    <property type="term" value="F:3'(2'),5'-bisphosphate nucleotidase activity"/>
    <property type="evidence" value="ECO:0007669"/>
    <property type="project" value="UniProtKB-UniRule"/>
</dbReference>
<evidence type="ECO:0000256" key="1">
    <source>
        <dbReference type="ARBA" id="ARBA00001625"/>
    </source>
</evidence>
<dbReference type="EMBL" id="FMZH01000002">
    <property type="protein sequence ID" value="SDC56873.1"/>
    <property type="molecule type" value="Genomic_DNA"/>
</dbReference>
<feature type="binding site" evidence="5">
    <location>
        <position position="73"/>
    </location>
    <ligand>
        <name>Mg(2+)</name>
        <dbReference type="ChEBI" id="CHEBI:18420"/>
        <label>1</label>
        <note>catalytic</note>
    </ligand>
</feature>
<dbReference type="AlphaFoldDB" id="A0A1G6MMV4"/>
<dbReference type="EC" id="3.1.3.7" evidence="4"/>
<dbReference type="CDD" id="cd01638">
    <property type="entry name" value="CysQ"/>
    <property type="match status" value="1"/>
</dbReference>
<dbReference type="Proteomes" id="UP000199455">
    <property type="component" value="Unassembled WGS sequence"/>
</dbReference>
<feature type="binding site" evidence="5">
    <location>
        <position position="217"/>
    </location>
    <ligand>
        <name>Mg(2+)</name>
        <dbReference type="ChEBI" id="CHEBI:18420"/>
        <label>1</label>
        <note>catalytic</note>
    </ligand>
</feature>
<evidence type="ECO:0000256" key="4">
    <source>
        <dbReference type="HAMAP-Rule" id="MF_02095"/>
    </source>
</evidence>
<dbReference type="STRING" id="390242.SAMN04488024_102396"/>
<dbReference type="GO" id="GO:0000287">
    <property type="term" value="F:magnesium ion binding"/>
    <property type="evidence" value="ECO:0007669"/>
    <property type="project" value="UniProtKB-UniRule"/>
</dbReference>
<dbReference type="RefSeq" id="WP_208599606.1">
    <property type="nucleotide sequence ID" value="NZ_FMZH01000002.1"/>
</dbReference>
<feature type="binding site" evidence="5">
    <location>
        <position position="96"/>
    </location>
    <ligand>
        <name>Mg(2+)</name>
        <dbReference type="ChEBI" id="CHEBI:18420"/>
        <label>1</label>
        <note>catalytic</note>
    </ligand>
</feature>
<dbReference type="NCBIfam" id="TIGR01331">
    <property type="entry name" value="bisphos_cysQ"/>
    <property type="match status" value="1"/>
</dbReference>
<reference evidence="7" key="1">
    <citation type="submission" date="2016-10" db="EMBL/GenBank/DDBJ databases">
        <authorList>
            <person name="Varghese N."/>
            <person name="Submissions S."/>
        </authorList>
    </citation>
    <scope>NUCLEOTIDE SEQUENCE [LARGE SCALE GENOMIC DNA]</scope>
    <source>
        <strain evidence="7">DSM 18609</strain>
    </source>
</reference>
<evidence type="ECO:0000313" key="6">
    <source>
        <dbReference type="EMBL" id="SDC56873.1"/>
    </source>
</evidence>
<dbReference type="GO" id="GO:0005886">
    <property type="term" value="C:plasma membrane"/>
    <property type="evidence" value="ECO:0007669"/>
    <property type="project" value="UniProtKB-SubCell"/>
</dbReference>
<gene>
    <name evidence="4" type="primary">cysQ</name>
    <name evidence="6" type="ORF">SAMN04488024_102396</name>
</gene>
<organism evidence="6 7">
    <name type="scientific">Pedobacter soli</name>
    <dbReference type="NCBI Taxonomy" id="390242"/>
    <lineage>
        <taxon>Bacteria</taxon>
        <taxon>Pseudomonadati</taxon>
        <taxon>Bacteroidota</taxon>
        <taxon>Sphingobacteriia</taxon>
        <taxon>Sphingobacteriales</taxon>
        <taxon>Sphingobacteriaceae</taxon>
        <taxon>Pedobacter</taxon>
    </lineage>
</organism>
<dbReference type="HAMAP" id="MF_02095">
    <property type="entry name" value="CysQ"/>
    <property type="match status" value="1"/>
</dbReference>
<keyword evidence="7" id="KW-1185">Reference proteome</keyword>
<dbReference type="InterPro" id="IPR050725">
    <property type="entry name" value="CysQ/Inositol_MonoPase"/>
</dbReference>
<comment type="catalytic activity">
    <reaction evidence="1 4">
        <text>adenosine 3',5'-bisphosphate + H2O = AMP + phosphate</text>
        <dbReference type="Rhea" id="RHEA:10040"/>
        <dbReference type="ChEBI" id="CHEBI:15377"/>
        <dbReference type="ChEBI" id="CHEBI:43474"/>
        <dbReference type="ChEBI" id="CHEBI:58343"/>
        <dbReference type="ChEBI" id="CHEBI:456215"/>
        <dbReference type="EC" id="3.1.3.7"/>
    </reaction>
</comment>
<feature type="binding site" evidence="4">
    <location>
        <position position="95"/>
    </location>
    <ligand>
        <name>Mg(2+)</name>
        <dbReference type="ChEBI" id="CHEBI:18420"/>
        <label>1</label>
    </ligand>
</feature>
<dbReference type="PANTHER" id="PTHR43028:SF5">
    <property type="entry name" value="3'(2'),5'-BISPHOSPHATE NUCLEOTIDASE 1"/>
    <property type="match status" value="1"/>
</dbReference>
<feature type="binding site" evidence="4 5">
    <location>
        <position position="93"/>
    </location>
    <ligand>
        <name>Mg(2+)</name>
        <dbReference type="ChEBI" id="CHEBI:18420"/>
        <label>2</label>
    </ligand>
</feature>
<dbReference type="InterPro" id="IPR020583">
    <property type="entry name" value="Inositol_monoP_metal-BS"/>
</dbReference>
<keyword evidence="4" id="KW-1003">Cell membrane</keyword>